<dbReference type="EC" id="2.4.1.17" evidence="13"/>
<dbReference type="KEGG" id="gsh:117354866"/>
<evidence type="ECO:0000256" key="2">
    <source>
        <dbReference type="ARBA" id="ARBA00009995"/>
    </source>
</evidence>
<dbReference type="GO" id="GO:0043541">
    <property type="term" value="C:UDP-N-acetylglucosamine transferase complex"/>
    <property type="evidence" value="ECO:0007669"/>
    <property type="project" value="TreeGrafter"/>
</dbReference>
<protein>
    <recommendedName>
        <fullName evidence="13">UDP-glucuronosyltransferase</fullName>
        <ecNumber evidence="13">2.4.1.17</ecNumber>
    </recommendedName>
</protein>
<dbReference type="SUPFAM" id="SSF53756">
    <property type="entry name" value="UDP-Glycosyltransferase/glycogen phosphorylase"/>
    <property type="match status" value="1"/>
</dbReference>
<keyword evidence="8 13" id="KW-0472">Membrane</keyword>
<reference evidence="15" key="1">
    <citation type="submission" date="2025-08" db="UniProtKB">
        <authorList>
            <consortium name="RefSeq"/>
        </authorList>
    </citation>
    <scope>IDENTIFICATION</scope>
</reference>
<dbReference type="RefSeq" id="XP_033788724.1">
    <property type="nucleotide sequence ID" value="XM_033932833.1"/>
</dbReference>
<evidence type="ECO:0000256" key="6">
    <source>
        <dbReference type="ARBA" id="ARBA00022729"/>
    </source>
</evidence>
<dbReference type="InterPro" id="IPR035595">
    <property type="entry name" value="UDP_glycos_trans_CS"/>
</dbReference>
<comment type="function">
    <text evidence="10">UDP-glucuronosyltransferases catalyze phase II biotransformation reactions in which lipophilic substrates are conjugated with glucuronic acid to increase water solubility and enhance excretion. They are of major importance in the conjugation and subsequent elimination of potentially toxic xenobiotics and endogenous compounds.</text>
</comment>
<dbReference type="GeneID" id="117354866"/>
<dbReference type="PROSITE" id="PS00375">
    <property type="entry name" value="UDPGT"/>
    <property type="match status" value="1"/>
</dbReference>
<evidence type="ECO:0000256" key="5">
    <source>
        <dbReference type="ARBA" id="ARBA00022692"/>
    </source>
</evidence>
<evidence type="ECO:0000256" key="12">
    <source>
        <dbReference type="RuleBase" id="RU003718"/>
    </source>
</evidence>
<evidence type="ECO:0000256" key="9">
    <source>
        <dbReference type="ARBA" id="ARBA00023180"/>
    </source>
</evidence>
<evidence type="ECO:0000313" key="14">
    <source>
        <dbReference type="Proteomes" id="UP000515159"/>
    </source>
</evidence>
<keyword evidence="6 13" id="KW-0732">Signal</keyword>
<evidence type="ECO:0000256" key="1">
    <source>
        <dbReference type="ARBA" id="ARBA00004479"/>
    </source>
</evidence>
<accession>A0A6P8PXR0</accession>
<sequence>MVRAEAVLLVFLQLFVLPEAARILSMSFVGGSHYLIFNEISRVLHERGHEVRLLMQKDSALITGTDLNKESKDYQITMLSENEYVKEFNKWFLEMQKEFLKGRYTSGTYIELMHHLAVQCDSILNQSDILNSLRNEKFDIAIIDAFNPCTFLVAEKLELPFIAFFHGSIINAIQIGIPSPPSYVPVFFSRLSDRMDFWGRMKNCFSYFMSQVINFQAEAQFNSVIQTHFQAGSRPSLPDLQQKAELWIYITDFSIEFPRPLLPNTICIGSLLARPTKPVSQELEDFIGQSGEAGFIIVTMGSMLSSLVQMDMVKEMNAGFAHLPQKVIWRYQHSQWPQELKLAPNVKIVDWLPQNDLLGHPKARLLVTHGGLNSLMEAIYHGVPILGIPLFGDQFDNMVRAETKQIGIFMPSDQLTADKFAKAMRQILEDARYKTAAMALRKIRQSYPFTPEEQLIRWVEHIILSGGGAHLRPYGSQQPLYQQYLLDVVLFLTASFLLVVYCCVKLVKILLKVIYPGKLKQT</sequence>
<keyword evidence="5 13" id="KW-0812">Transmembrane</keyword>
<feature type="chain" id="PRO_5028510402" description="UDP-glucuronosyltransferase" evidence="13">
    <location>
        <begin position="21"/>
        <end position="522"/>
    </location>
</feature>
<keyword evidence="7 13" id="KW-1133">Transmembrane helix</keyword>
<dbReference type="PANTHER" id="PTHR48043">
    <property type="entry name" value="EG:EG0003.4 PROTEIN-RELATED"/>
    <property type="match status" value="1"/>
</dbReference>
<evidence type="ECO:0000256" key="3">
    <source>
        <dbReference type="ARBA" id="ARBA00022676"/>
    </source>
</evidence>
<keyword evidence="3 12" id="KW-0328">Glycosyltransferase</keyword>
<keyword evidence="4 12" id="KW-0808">Transferase</keyword>
<dbReference type="CDD" id="cd03784">
    <property type="entry name" value="GT1_Gtf-like"/>
    <property type="match status" value="1"/>
</dbReference>
<dbReference type="FunCoup" id="A0A6P8PXR0">
    <property type="interactions" value="210"/>
</dbReference>
<dbReference type="AlphaFoldDB" id="A0A6P8PXR0"/>
<comment type="similarity">
    <text evidence="2 12">Belongs to the UDP-glycosyltransferase family.</text>
</comment>
<feature type="signal peptide" evidence="13">
    <location>
        <begin position="1"/>
        <end position="20"/>
    </location>
</feature>
<evidence type="ECO:0000256" key="10">
    <source>
        <dbReference type="ARBA" id="ARBA00037451"/>
    </source>
</evidence>
<dbReference type="InterPro" id="IPR050271">
    <property type="entry name" value="UDP-glycosyltransferase"/>
</dbReference>
<dbReference type="Pfam" id="PF00201">
    <property type="entry name" value="UDPGT"/>
    <property type="match status" value="1"/>
</dbReference>
<dbReference type="InterPro" id="IPR002213">
    <property type="entry name" value="UDP_glucos_trans"/>
</dbReference>
<dbReference type="FunFam" id="3.40.50.2000:FF:000205">
    <property type="entry name" value="UDP-glucuronosyltransferase"/>
    <property type="match status" value="1"/>
</dbReference>
<evidence type="ECO:0000256" key="8">
    <source>
        <dbReference type="ARBA" id="ARBA00023136"/>
    </source>
</evidence>
<dbReference type="PANTHER" id="PTHR48043:SF24">
    <property type="entry name" value="UDP-GLUCURONOSYLTRANSFERASE 3A2"/>
    <property type="match status" value="1"/>
</dbReference>
<comment type="catalytic activity">
    <reaction evidence="11 13">
        <text>glucuronate acceptor + UDP-alpha-D-glucuronate = acceptor beta-D-glucuronoside + UDP + H(+)</text>
        <dbReference type="Rhea" id="RHEA:21032"/>
        <dbReference type="ChEBI" id="CHEBI:15378"/>
        <dbReference type="ChEBI" id="CHEBI:58052"/>
        <dbReference type="ChEBI" id="CHEBI:58223"/>
        <dbReference type="ChEBI" id="CHEBI:132367"/>
        <dbReference type="ChEBI" id="CHEBI:132368"/>
        <dbReference type="EC" id="2.4.1.17"/>
    </reaction>
</comment>
<keyword evidence="14" id="KW-1185">Reference proteome</keyword>
<name>A0A6P8PXR0_GEOSA</name>
<organism evidence="14 15">
    <name type="scientific">Geotrypetes seraphini</name>
    <name type="common">Gaboon caecilian</name>
    <name type="synonym">Caecilia seraphini</name>
    <dbReference type="NCBI Taxonomy" id="260995"/>
    <lineage>
        <taxon>Eukaryota</taxon>
        <taxon>Metazoa</taxon>
        <taxon>Chordata</taxon>
        <taxon>Craniata</taxon>
        <taxon>Vertebrata</taxon>
        <taxon>Euteleostomi</taxon>
        <taxon>Amphibia</taxon>
        <taxon>Gymnophiona</taxon>
        <taxon>Geotrypetes</taxon>
    </lineage>
</organism>
<evidence type="ECO:0000256" key="13">
    <source>
        <dbReference type="RuleBase" id="RU362059"/>
    </source>
</evidence>
<dbReference type="FunFam" id="3.40.50.2000:FF:000021">
    <property type="entry name" value="UDP-glucuronosyltransferase"/>
    <property type="match status" value="1"/>
</dbReference>
<evidence type="ECO:0000256" key="4">
    <source>
        <dbReference type="ARBA" id="ARBA00022679"/>
    </source>
</evidence>
<keyword evidence="9" id="KW-0325">Glycoprotein</keyword>
<gene>
    <name evidence="15" type="primary">LOC117354866</name>
</gene>
<evidence type="ECO:0000256" key="7">
    <source>
        <dbReference type="ARBA" id="ARBA00022989"/>
    </source>
</evidence>
<dbReference type="Gene3D" id="3.40.50.2000">
    <property type="entry name" value="Glycogen Phosphorylase B"/>
    <property type="match status" value="2"/>
</dbReference>
<proteinExistence type="inferred from homology"/>
<comment type="subcellular location">
    <subcellularLocation>
        <location evidence="13">Membrane</location>
        <topology evidence="13">Single-pass membrane protein</topology>
    </subcellularLocation>
    <subcellularLocation>
        <location evidence="1">Membrane</location>
        <topology evidence="1">Single-pass type I membrane protein</topology>
    </subcellularLocation>
</comment>
<feature type="transmembrane region" description="Helical" evidence="13">
    <location>
        <begin position="484"/>
        <end position="504"/>
    </location>
</feature>
<evidence type="ECO:0000313" key="15">
    <source>
        <dbReference type="RefSeq" id="XP_033788724.1"/>
    </source>
</evidence>
<dbReference type="GO" id="GO:0015020">
    <property type="term" value="F:glucuronosyltransferase activity"/>
    <property type="evidence" value="ECO:0007669"/>
    <property type="project" value="UniProtKB-EC"/>
</dbReference>
<dbReference type="Proteomes" id="UP000515159">
    <property type="component" value="Chromosome 1"/>
</dbReference>
<dbReference type="OrthoDB" id="5835829at2759"/>
<evidence type="ECO:0000256" key="11">
    <source>
        <dbReference type="ARBA" id="ARBA00047475"/>
    </source>
</evidence>
<dbReference type="InParanoid" id="A0A6P8PXR0"/>